<sequence length="949" mass="103811">MATTSGSAAEASARAETPPSADLTGLQTARDATADAHRAARVPTAPETQELRETAENRNVAILGSLGSHVTNGGGTRASRPRAAAAAANAEMTKQVQQEEMPLSVVLARAPSPAAVAPADVADTTPEAMLIVDDVAMIAQEQAAEEQSSKRPSRAAAAAATAGMARQVKEEEGSFGLLLASALVRPSEQDQELEASAKKRTSEMATPAPKRSRVATTPSSRKAAQNSLELASEEKQPARGKKRRQAPVFEAAPIITDLPPLPFTSLSPELKLKNKIKSKNRHTASSKFKVKVSTAEAEENDVRSCEFCRKTANLCVLMHCHSCRRVYHAQCFWSAFKPYVDANVPISEQIERVQLDAERRGNIFRCASCKAAFMDFCESGGYLWDCDCPTCAQPEKVVYYRQRKLVEMMNDMELEKQRKKDQKDQAAKVRKSGTPKLPTATPSRSNSMSRSRRTRGSSAALDDQLLDARTTPSRSQAVPPEDHNLKKGNNVVHAYPTDVVDDGNKVKNDARSTHGDTKAEPMGVVNSADVRLASEESTNPEADSKSQTSTIVEEQASNTPPSYETRSDSERQHLVNVDALKTECAKPQMSQDLVSPPNQEKQSPKIKYEPVGEPEQPNLSGDDLVSAVRVEREGKSDRWCFPVMCSRTASLRVSGVMKTGTCKWSLKRAAVIQCECCSKLFSYPEFVHHTDSSLVKDTKCAGEDPFPFLFVEHRDTTQHTPLEDFHPALRSWVARQSANNTPTKSRRGHAMRQETIAVVTSSTMSMTNPEAPGDVLPGLIPRLRALALFKRPKHRSDNTSSLTARLPDPASLEFLAQVVCLSSKYVMNMSNGSLADRVVRSKTPVPDGSFPRKSGWLAFSRMGTPARQVTCTCCEKGFNFDEFVDHAGIPLSEMKNKPRQLLYVVERMDESALRPYISFAMDLDKAAKGSGLDLLLSELHPPPPSPRPI</sequence>
<feature type="compositionally biased region" description="Low complexity" evidence="3">
    <location>
        <begin position="1"/>
        <end position="21"/>
    </location>
</feature>
<dbReference type="InterPro" id="IPR032308">
    <property type="entry name" value="TDBD"/>
</dbReference>
<feature type="region of interest" description="Disordered" evidence="3">
    <location>
        <begin position="585"/>
        <end position="621"/>
    </location>
</feature>
<accession>A0A9W6XU40</accession>
<feature type="compositionally biased region" description="Basic and acidic residues" evidence="3">
    <location>
        <begin position="502"/>
        <end position="519"/>
    </location>
</feature>
<evidence type="ECO:0000256" key="1">
    <source>
        <dbReference type="ARBA" id="ARBA00004123"/>
    </source>
</evidence>
<dbReference type="Proteomes" id="UP001165121">
    <property type="component" value="Unassembled WGS sequence"/>
</dbReference>
<feature type="compositionally biased region" description="Basic and acidic residues" evidence="3">
    <location>
        <begin position="414"/>
        <end position="427"/>
    </location>
</feature>
<dbReference type="InterPro" id="IPR011011">
    <property type="entry name" value="Znf_FYVE_PHD"/>
</dbReference>
<comment type="caution">
    <text evidence="5">The sequence shown here is derived from an EMBL/GenBank/DDBJ whole genome shotgun (WGS) entry which is preliminary data.</text>
</comment>
<feature type="compositionally biased region" description="Polar residues" evidence="3">
    <location>
        <begin position="535"/>
        <end position="564"/>
    </location>
</feature>
<comment type="subcellular location">
    <subcellularLocation>
        <location evidence="1">Nucleus</location>
    </subcellularLocation>
</comment>
<dbReference type="CDD" id="cd15489">
    <property type="entry name" value="PHD_SF"/>
    <property type="match status" value="1"/>
</dbReference>
<proteinExistence type="predicted"/>
<keyword evidence="2" id="KW-0539">Nucleus</keyword>
<name>A0A9W6XU40_9STRA</name>
<evidence type="ECO:0000256" key="3">
    <source>
        <dbReference type="SAM" id="MobiDB-lite"/>
    </source>
</evidence>
<dbReference type="AlphaFoldDB" id="A0A9W6XU40"/>
<evidence type="ECO:0000259" key="4">
    <source>
        <dbReference type="Pfam" id="PF16135"/>
    </source>
</evidence>
<protein>
    <submittedName>
        <fullName evidence="5">Unnamed protein product</fullName>
    </submittedName>
</protein>
<feature type="compositionally biased region" description="Polar residues" evidence="3">
    <location>
        <begin position="588"/>
        <end position="601"/>
    </location>
</feature>
<gene>
    <name evidence="5" type="ORF">Pfra01_001662600</name>
</gene>
<feature type="compositionally biased region" description="Polar residues" evidence="3">
    <location>
        <begin position="214"/>
        <end position="229"/>
    </location>
</feature>
<evidence type="ECO:0000313" key="5">
    <source>
        <dbReference type="EMBL" id="GMF45861.1"/>
    </source>
</evidence>
<evidence type="ECO:0000313" key="6">
    <source>
        <dbReference type="Proteomes" id="UP001165121"/>
    </source>
</evidence>
<feature type="region of interest" description="Disordered" evidence="3">
    <location>
        <begin position="1"/>
        <end position="56"/>
    </location>
</feature>
<feature type="region of interest" description="Disordered" evidence="3">
    <location>
        <begin position="414"/>
        <end position="572"/>
    </location>
</feature>
<evidence type="ECO:0000256" key="2">
    <source>
        <dbReference type="ARBA" id="ARBA00023242"/>
    </source>
</evidence>
<keyword evidence="6" id="KW-1185">Reference proteome</keyword>
<reference evidence="5" key="1">
    <citation type="submission" date="2023-04" db="EMBL/GenBank/DDBJ databases">
        <title>Phytophthora fragariaefolia NBRC 109709.</title>
        <authorList>
            <person name="Ichikawa N."/>
            <person name="Sato H."/>
            <person name="Tonouchi N."/>
        </authorList>
    </citation>
    <scope>NUCLEOTIDE SEQUENCE</scope>
    <source>
        <strain evidence="5">NBRC 109709</strain>
    </source>
</reference>
<dbReference type="Pfam" id="PF16135">
    <property type="entry name" value="TDBD"/>
    <property type="match status" value="1"/>
</dbReference>
<dbReference type="SUPFAM" id="SSF57903">
    <property type="entry name" value="FYVE/PHD zinc finger"/>
    <property type="match status" value="1"/>
</dbReference>
<feature type="region of interest" description="Disordered" evidence="3">
    <location>
        <begin position="186"/>
        <end position="246"/>
    </location>
</feature>
<dbReference type="OrthoDB" id="166811at2759"/>
<organism evidence="5 6">
    <name type="scientific">Phytophthora fragariaefolia</name>
    <dbReference type="NCBI Taxonomy" id="1490495"/>
    <lineage>
        <taxon>Eukaryota</taxon>
        <taxon>Sar</taxon>
        <taxon>Stramenopiles</taxon>
        <taxon>Oomycota</taxon>
        <taxon>Peronosporomycetes</taxon>
        <taxon>Peronosporales</taxon>
        <taxon>Peronosporaceae</taxon>
        <taxon>Phytophthora</taxon>
    </lineage>
</organism>
<dbReference type="GO" id="GO:0005634">
    <property type="term" value="C:nucleus"/>
    <property type="evidence" value="ECO:0007669"/>
    <property type="project" value="UniProtKB-SubCell"/>
</dbReference>
<feature type="domain" description="Tify" evidence="4">
    <location>
        <begin position="867"/>
        <end position="891"/>
    </location>
</feature>
<dbReference type="EMBL" id="BSXT01001888">
    <property type="protein sequence ID" value="GMF45861.1"/>
    <property type="molecule type" value="Genomic_DNA"/>
</dbReference>